<reference evidence="1 3" key="1">
    <citation type="submission" date="2020-07" db="EMBL/GenBank/DDBJ databases">
        <title>Sequencing the genomes of 1000 actinobacteria strains.</title>
        <authorList>
            <person name="Klenk H.-P."/>
        </authorList>
    </citation>
    <scope>NUCLEOTIDE SEQUENCE [LARGE SCALE GENOMIC DNA]</scope>
    <source>
        <strain evidence="1 3">DSM 23141</strain>
    </source>
</reference>
<dbReference type="EMBL" id="JACBZY010000001">
    <property type="protein sequence ID" value="NYG98856.1"/>
    <property type="molecule type" value="Genomic_DNA"/>
</dbReference>
<evidence type="ECO:0000313" key="3">
    <source>
        <dbReference type="Proteomes" id="UP000553888"/>
    </source>
</evidence>
<evidence type="ECO:0000313" key="1">
    <source>
        <dbReference type="EMBL" id="NYG98856.1"/>
    </source>
</evidence>
<organism evidence="1 3">
    <name type="scientific">Schumannella luteola</name>
    <dbReference type="NCBI Taxonomy" id="472059"/>
    <lineage>
        <taxon>Bacteria</taxon>
        <taxon>Bacillati</taxon>
        <taxon>Actinomycetota</taxon>
        <taxon>Actinomycetes</taxon>
        <taxon>Micrococcales</taxon>
        <taxon>Microbacteriaceae</taxon>
        <taxon>Schumannella</taxon>
    </lineage>
</organism>
<dbReference type="RefSeq" id="WP_281360917.1">
    <property type="nucleotide sequence ID" value="NZ_JACBZY010000001.1"/>
</dbReference>
<gene>
    <name evidence="1" type="ORF">BJ979_001482</name>
    <name evidence="2" type="ORF">BJ979_003420</name>
</gene>
<evidence type="ECO:0000313" key="2">
    <source>
        <dbReference type="EMBL" id="NYH00795.1"/>
    </source>
</evidence>
<name>A0A852Y7B8_9MICO</name>
<keyword evidence="3" id="KW-1185">Reference proteome</keyword>
<dbReference type="Proteomes" id="UP000553888">
    <property type="component" value="Unassembled WGS sequence"/>
</dbReference>
<dbReference type="AlphaFoldDB" id="A0A852Y7B8"/>
<sequence>MQIDAFRRIRRPALAESALIATDRGTALSESFNGCRIPVGRIVG</sequence>
<accession>A0A852Y7B8</accession>
<dbReference type="EMBL" id="JACBZY010000001">
    <property type="protein sequence ID" value="NYH00795.1"/>
    <property type="molecule type" value="Genomic_DNA"/>
</dbReference>
<comment type="caution">
    <text evidence="1">The sequence shown here is derived from an EMBL/GenBank/DDBJ whole genome shotgun (WGS) entry which is preliminary data.</text>
</comment>
<proteinExistence type="predicted"/>
<protein>
    <submittedName>
        <fullName evidence="1">Uncharacterized protein</fullName>
    </submittedName>
</protein>